<proteinExistence type="predicted"/>
<dbReference type="EMBL" id="KN825370">
    <property type="protein sequence ID" value="KIK91597.1"/>
    <property type="molecule type" value="Genomic_DNA"/>
</dbReference>
<organism evidence="1 2">
    <name type="scientific">Paxillus rubicundulus Ve08.2h10</name>
    <dbReference type="NCBI Taxonomy" id="930991"/>
    <lineage>
        <taxon>Eukaryota</taxon>
        <taxon>Fungi</taxon>
        <taxon>Dikarya</taxon>
        <taxon>Basidiomycota</taxon>
        <taxon>Agaricomycotina</taxon>
        <taxon>Agaricomycetes</taxon>
        <taxon>Agaricomycetidae</taxon>
        <taxon>Boletales</taxon>
        <taxon>Paxilineae</taxon>
        <taxon>Paxillaceae</taxon>
        <taxon>Paxillus</taxon>
    </lineage>
</organism>
<dbReference type="Proteomes" id="UP000054538">
    <property type="component" value="Unassembled WGS sequence"/>
</dbReference>
<reference evidence="1 2" key="1">
    <citation type="submission" date="2014-04" db="EMBL/GenBank/DDBJ databases">
        <authorList>
            <consortium name="DOE Joint Genome Institute"/>
            <person name="Kuo A."/>
            <person name="Kohler A."/>
            <person name="Jargeat P."/>
            <person name="Nagy L.G."/>
            <person name="Floudas D."/>
            <person name="Copeland A."/>
            <person name="Barry K.W."/>
            <person name="Cichocki N."/>
            <person name="Veneault-Fourrey C."/>
            <person name="LaButti K."/>
            <person name="Lindquist E.A."/>
            <person name="Lipzen A."/>
            <person name="Lundell T."/>
            <person name="Morin E."/>
            <person name="Murat C."/>
            <person name="Sun H."/>
            <person name="Tunlid A."/>
            <person name="Henrissat B."/>
            <person name="Grigoriev I.V."/>
            <person name="Hibbett D.S."/>
            <person name="Martin F."/>
            <person name="Nordberg H.P."/>
            <person name="Cantor M.N."/>
            <person name="Hua S.X."/>
        </authorList>
    </citation>
    <scope>NUCLEOTIDE SEQUENCE [LARGE SCALE GENOMIC DNA]</scope>
    <source>
        <strain evidence="1 2">Ve08.2h10</strain>
    </source>
</reference>
<keyword evidence="2" id="KW-1185">Reference proteome</keyword>
<accession>A0A0D0D4T8</accession>
<evidence type="ECO:0000313" key="1">
    <source>
        <dbReference type="EMBL" id="KIK91597.1"/>
    </source>
</evidence>
<gene>
    <name evidence="1" type="ORF">PAXRUDRAFT_622438</name>
</gene>
<dbReference type="AlphaFoldDB" id="A0A0D0D4T8"/>
<sequence>MPSSNGLMRPVMEVPTRLLRTGSLGAFEETCMSHRSIHHTFHCEESASLGGKTYTRRLINIRTGTTNTSITNSTPSDINASQTWTIVQIRPRLMAVLTNLKQKRTVDSWPFILHFVSSMW</sequence>
<protein>
    <submittedName>
        <fullName evidence="1">Uncharacterized protein</fullName>
    </submittedName>
</protein>
<reference evidence="2" key="2">
    <citation type="submission" date="2015-01" db="EMBL/GenBank/DDBJ databases">
        <title>Evolutionary Origins and Diversification of the Mycorrhizal Mutualists.</title>
        <authorList>
            <consortium name="DOE Joint Genome Institute"/>
            <consortium name="Mycorrhizal Genomics Consortium"/>
            <person name="Kohler A."/>
            <person name="Kuo A."/>
            <person name="Nagy L.G."/>
            <person name="Floudas D."/>
            <person name="Copeland A."/>
            <person name="Barry K.W."/>
            <person name="Cichocki N."/>
            <person name="Veneault-Fourrey C."/>
            <person name="LaButti K."/>
            <person name="Lindquist E.A."/>
            <person name="Lipzen A."/>
            <person name="Lundell T."/>
            <person name="Morin E."/>
            <person name="Murat C."/>
            <person name="Riley R."/>
            <person name="Ohm R."/>
            <person name="Sun H."/>
            <person name="Tunlid A."/>
            <person name="Henrissat B."/>
            <person name="Grigoriev I.V."/>
            <person name="Hibbett D.S."/>
            <person name="Martin F."/>
        </authorList>
    </citation>
    <scope>NUCLEOTIDE SEQUENCE [LARGE SCALE GENOMIC DNA]</scope>
    <source>
        <strain evidence="2">Ve08.2h10</strain>
    </source>
</reference>
<name>A0A0D0D4T8_9AGAM</name>
<dbReference type="InParanoid" id="A0A0D0D4T8"/>
<evidence type="ECO:0000313" key="2">
    <source>
        <dbReference type="Proteomes" id="UP000054538"/>
    </source>
</evidence>
<dbReference type="HOGENOM" id="CLU_2050386_0_0_1"/>